<dbReference type="CDD" id="cd00840">
    <property type="entry name" value="MPP_Mre11_N"/>
    <property type="match status" value="1"/>
</dbReference>
<dbReference type="PANTHER" id="PTHR30337:SF0">
    <property type="entry name" value="NUCLEASE SBCCD SUBUNIT D"/>
    <property type="match status" value="1"/>
</dbReference>
<evidence type="ECO:0000259" key="10">
    <source>
        <dbReference type="Pfam" id="PF00149"/>
    </source>
</evidence>
<feature type="binding site" evidence="9">
    <location>
        <position position="51"/>
    </location>
    <ligand>
        <name>Mn(2+)</name>
        <dbReference type="ChEBI" id="CHEBI:29035"/>
        <label>2</label>
    </ligand>
</feature>
<dbReference type="RefSeq" id="WP_342808729.1">
    <property type="nucleotide sequence ID" value="NZ_JAOPJZ010000006.1"/>
</dbReference>
<dbReference type="InterPro" id="IPR041796">
    <property type="entry name" value="Mre11_N"/>
</dbReference>
<keyword evidence="8 9" id="KW-0464">Manganese</keyword>
<comment type="caution">
    <text evidence="11">The sequence shown here is derived from an EMBL/GenBank/DDBJ whole genome shotgun (WGS) entry which is preliminary data.</text>
</comment>
<feature type="binding site" evidence="9">
    <location>
        <position position="10"/>
    </location>
    <ligand>
        <name>Mn(2+)</name>
        <dbReference type="ChEBI" id="CHEBI:29035"/>
        <label>1</label>
    </ligand>
</feature>
<sequence>MVTRLLHVSDTHLGNRQYGSDVRREDFLDAFEEAIEYAIDQDVDAVIHTGDLFDSRDPRLPDLNRCIDALQRLDDADIPFLGIVGNHERKMDDQYLDLISKTGAAERLDESPRMVNDEVAVYGIDAVTKPAWHAKDFTLDEPLADAYTILCMHQLLHPPVPEIFAEHPLDDVLERVNLDLDALALGDYHETEGTIEDGTRVWYAGSTERCAKDETSPRTVSLLEIEDGDLTRRGKELNSRDFLPIPITFSEDDGREHAENEISRRNVDGKVVLVTVTGESTAVTSRDIREIVIDRGAAVCRVDDQRGGFEFDDEERSLGDIESADRLIEERLAEQNLSEISVEIEERVRTENVARSGFDDEVEEMMMKAQDEAFDSDVAVQTEGDE</sequence>
<evidence type="ECO:0000256" key="7">
    <source>
        <dbReference type="ARBA" id="ARBA00023204"/>
    </source>
</evidence>
<dbReference type="InterPro" id="IPR029052">
    <property type="entry name" value="Metallo-depent_PP-like"/>
</dbReference>
<keyword evidence="4 9" id="KW-0227">DNA damage</keyword>
<keyword evidence="6 9" id="KW-0269">Exonuclease</keyword>
<dbReference type="Pfam" id="PF00149">
    <property type="entry name" value="Metallophos"/>
    <property type="match status" value="1"/>
</dbReference>
<evidence type="ECO:0000256" key="1">
    <source>
        <dbReference type="ARBA" id="ARBA00022722"/>
    </source>
</evidence>
<dbReference type="Proteomes" id="UP001321047">
    <property type="component" value="Unassembled WGS sequence"/>
</dbReference>
<dbReference type="InterPro" id="IPR004843">
    <property type="entry name" value="Calcineurin-like_PHP"/>
</dbReference>
<accession>A0AAP2ZAG2</accession>
<reference evidence="11 12" key="1">
    <citation type="submission" date="2022-09" db="EMBL/GenBank/DDBJ databases">
        <title>Enrichment on poylsaccharides allowed isolation of novel metabolic and taxonomic groups of Haloarchaea.</title>
        <authorList>
            <person name="Sorokin D.Y."/>
            <person name="Elcheninov A.G."/>
            <person name="Khizhniak T.V."/>
            <person name="Kolganova T.V."/>
            <person name="Kublanov I.V."/>
        </authorList>
    </citation>
    <scope>NUCLEOTIDE SEQUENCE [LARGE SCALE GENOMIC DNA]</scope>
    <source>
        <strain evidence="11 12">AArc-curdl1</strain>
    </source>
</reference>
<dbReference type="GO" id="GO:0030145">
    <property type="term" value="F:manganese ion binding"/>
    <property type="evidence" value="ECO:0007669"/>
    <property type="project" value="UniProtKB-UniRule"/>
</dbReference>
<dbReference type="AlphaFoldDB" id="A0AAP2ZAG2"/>
<evidence type="ECO:0000256" key="4">
    <source>
        <dbReference type="ARBA" id="ARBA00022763"/>
    </source>
</evidence>
<dbReference type="PANTHER" id="PTHR30337">
    <property type="entry name" value="COMPONENT OF ATP-DEPENDENT DSDNA EXONUCLEASE"/>
    <property type="match status" value="1"/>
</dbReference>
<protein>
    <recommendedName>
        <fullName evidence="9">DNA double-strand break repair protein Mre11</fullName>
        <ecNumber evidence="9">3.1.-.-</ecNumber>
    </recommendedName>
</protein>
<evidence type="ECO:0000256" key="9">
    <source>
        <dbReference type="HAMAP-Rule" id="MF_02044"/>
    </source>
</evidence>
<dbReference type="SUPFAM" id="SSF56300">
    <property type="entry name" value="Metallo-dependent phosphatases"/>
    <property type="match status" value="1"/>
</dbReference>
<feature type="binding site" evidence="9">
    <location>
        <position position="189"/>
    </location>
    <ligand>
        <name>Mn(2+)</name>
        <dbReference type="ChEBI" id="CHEBI:29035"/>
        <label>1</label>
    </ligand>
</feature>
<dbReference type="GO" id="GO:0004519">
    <property type="term" value="F:endonuclease activity"/>
    <property type="evidence" value="ECO:0007669"/>
    <property type="project" value="UniProtKB-UniRule"/>
</dbReference>
<keyword evidence="12" id="KW-1185">Reference proteome</keyword>
<dbReference type="Gene3D" id="3.60.21.10">
    <property type="match status" value="1"/>
</dbReference>
<dbReference type="GO" id="GO:0006302">
    <property type="term" value="P:double-strand break repair"/>
    <property type="evidence" value="ECO:0007669"/>
    <property type="project" value="UniProtKB-UniRule"/>
</dbReference>
<comment type="function">
    <text evidence="9">Part of the Rad50/Mre11 complex, which is involved in the early steps of DNA double-strand break (DSB) repair. Mre11 binds to DSB ends and has both double-stranded 3'-5' exonuclease activity and single-stranded endonuclease activity.</text>
</comment>
<evidence type="ECO:0000256" key="2">
    <source>
        <dbReference type="ARBA" id="ARBA00022723"/>
    </source>
</evidence>
<dbReference type="GO" id="GO:0045027">
    <property type="term" value="F:DNA end binding"/>
    <property type="evidence" value="ECO:0007669"/>
    <property type="project" value="UniProtKB-UniRule"/>
</dbReference>
<keyword evidence="3 9" id="KW-0255">Endonuclease</keyword>
<organism evidence="11 12">
    <name type="scientific">Natronosalvus hydrolyticus</name>
    <dbReference type="NCBI Taxonomy" id="2979988"/>
    <lineage>
        <taxon>Archaea</taxon>
        <taxon>Methanobacteriati</taxon>
        <taxon>Methanobacteriota</taxon>
        <taxon>Stenosarchaea group</taxon>
        <taxon>Halobacteria</taxon>
        <taxon>Halobacteriales</taxon>
        <taxon>Natrialbaceae</taxon>
        <taxon>Natronosalvus</taxon>
    </lineage>
</organism>
<dbReference type="GO" id="GO:0008408">
    <property type="term" value="F:3'-5' exonuclease activity"/>
    <property type="evidence" value="ECO:0007669"/>
    <property type="project" value="UniProtKB-UniRule"/>
</dbReference>
<comment type="cofactor">
    <cofactor evidence="9">
        <name>Mn(2+)</name>
        <dbReference type="ChEBI" id="CHEBI:29035"/>
    </cofactor>
    <text evidence="9">Binds 2 manganese ions per subunit.</text>
</comment>
<keyword evidence="7 9" id="KW-0234">DNA repair</keyword>
<evidence type="ECO:0000256" key="6">
    <source>
        <dbReference type="ARBA" id="ARBA00022839"/>
    </source>
</evidence>
<feature type="binding site" evidence="9">
    <location>
        <position position="51"/>
    </location>
    <ligand>
        <name>Mn(2+)</name>
        <dbReference type="ChEBI" id="CHEBI:29035"/>
        <label>1</label>
    </ligand>
</feature>
<feature type="binding site" evidence="9">
    <location>
        <position position="153"/>
    </location>
    <ligand>
        <name>Mn(2+)</name>
        <dbReference type="ChEBI" id="CHEBI:29035"/>
        <label>2</label>
    </ligand>
</feature>
<dbReference type="EMBL" id="JAOPJZ010000006">
    <property type="protein sequence ID" value="MCU4752389.1"/>
    <property type="molecule type" value="Genomic_DNA"/>
</dbReference>
<feature type="binding site" evidence="9">
    <location>
        <position position="12"/>
    </location>
    <ligand>
        <name>Mn(2+)</name>
        <dbReference type="ChEBI" id="CHEBI:29035"/>
        <label>1</label>
    </ligand>
</feature>
<evidence type="ECO:0000256" key="5">
    <source>
        <dbReference type="ARBA" id="ARBA00022801"/>
    </source>
</evidence>
<feature type="active site" description="Proton donor" evidence="9">
    <location>
        <position position="87"/>
    </location>
</feature>
<feature type="domain" description="Calcineurin-like phosphoesterase" evidence="10">
    <location>
        <begin position="4"/>
        <end position="155"/>
    </location>
</feature>
<keyword evidence="1 9" id="KW-0540">Nuclease</keyword>
<evidence type="ECO:0000256" key="3">
    <source>
        <dbReference type="ARBA" id="ARBA00022759"/>
    </source>
</evidence>
<keyword evidence="2 9" id="KW-0479">Metal-binding</keyword>
<comment type="subunit">
    <text evidence="9">Homodimer. Forms a heterotetramer composed of two Mre11 subunits and two Rad50 subunits.</text>
</comment>
<gene>
    <name evidence="9" type="primary">mre11</name>
    <name evidence="11" type="ORF">OB919_10380</name>
</gene>
<dbReference type="InterPro" id="IPR032885">
    <property type="entry name" value="Mre11_archaea-type"/>
</dbReference>
<dbReference type="InterPro" id="IPR050535">
    <property type="entry name" value="DNA_Repair-Maintenance_Comp"/>
</dbReference>
<comment type="similarity">
    <text evidence="9">Belongs to the MRE11/RAD32 family.</text>
</comment>
<proteinExistence type="inferred from homology"/>
<name>A0AAP2ZAG2_9EURY</name>
<comment type="activity regulation">
    <text evidence="9">Nuclease activity is regulated by Rad50.</text>
</comment>
<dbReference type="GO" id="GO:0000403">
    <property type="term" value="F:Y-form DNA binding"/>
    <property type="evidence" value="ECO:0007669"/>
    <property type="project" value="UniProtKB-UniRule"/>
</dbReference>
<feature type="binding site" evidence="9">
    <location>
        <position position="86"/>
    </location>
    <ligand>
        <name>Mn(2+)</name>
        <dbReference type="ChEBI" id="CHEBI:29035"/>
        <label>2</label>
    </ligand>
</feature>
<comment type="caution">
    <text evidence="9">Lacks conserved residue(s) required for the propagation of feature annotation.</text>
</comment>
<evidence type="ECO:0000256" key="8">
    <source>
        <dbReference type="ARBA" id="ARBA00023211"/>
    </source>
</evidence>
<dbReference type="EC" id="3.1.-.-" evidence="9"/>
<keyword evidence="5 9" id="KW-0378">Hydrolase</keyword>
<evidence type="ECO:0000313" key="12">
    <source>
        <dbReference type="Proteomes" id="UP001321047"/>
    </source>
</evidence>
<dbReference type="HAMAP" id="MF_02044">
    <property type="entry name" value="Mre11"/>
    <property type="match status" value="1"/>
</dbReference>
<evidence type="ECO:0000313" key="11">
    <source>
        <dbReference type="EMBL" id="MCU4752389.1"/>
    </source>
</evidence>